<evidence type="ECO:0000259" key="2">
    <source>
        <dbReference type="Pfam" id="PF13439"/>
    </source>
</evidence>
<proteinExistence type="predicted"/>
<feature type="domain" description="Glycosyl transferase family 1" evidence="1">
    <location>
        <begin position="179"/>
        <end position="343"/>
    </location>
</feature>
<protein>
    <submittedName>
        <fullName evidence="3">Glycosyltransferase</fullName>
    </submittedName>
</protein>
<dbReference type="PANTHER" id="PTHR12526">
    <property type="entry name" value="GLYCOSYLTRANSFERASE"/>
    <property type="match status" value="1"/>
</dbReference>
<dbReference type="InterPro" id="IPR001296">
    <property type="entry name" value="Glyco_trans_1"/>
</dbReference>
<dbReference type="Gene3D" id="3.40.50.2000">
    <property type="entry name" value="Glycogen Phosphorylase B"/>
    <property type="match status" value="2"/>
</dbReference>
<dbReference type="Pfam" id="PF00534">
    <property type="entry name" value="Glycos_transf_1"/>
    <property type="match status" value="1"/>
</dbReference>
<feature type="domain" description="Glycosyltransferase subfamily 4-like N-terminal" evidence="2">
    <location>
        <begin position="14"/>
        <end position="170"/>
    </location>
</feature>
<sequence length="370" mass="40213">MARLAFVLPSLAGGGAERVALTLVNAFAGAGHDIDLVLASAEGELLRLVPSDVRVFDLRAKRFRNALWPLVRYLRQARPDAVQVSMWPLTILAILARLLSGVRTRLVVSDHGILSHQYGDVVTKRWLRWSVRRLYPIANARIAVSTAAVHDLAKLSGMPEKSFTVVHNPILSAPATPAEKKRAEQLWPEGKKRILSVGSFVPVKNHALLIDALANVHSACGASLMILGEGDCRQALQEMVRARGIADRVAMPGFAINPTAYFENADLFVLSSNHEAYSLVLVEAMAAGLPVVSTDCGGPREILDHGRFGRLVPVGDAPALAQAIADTLRENIDPERQKARARELAKDALARYEALLLKPEASPVPRSLNR</sequence>
<dbReference type="Proteomes" id="UP001165342">
    <property type="component" value="Unassembled WGS sequence"/>
</dbReference>
<gene>
    <name evidence="3" type="ORF">LZ538_08815</name>
</gene>
<evidence type="ECO:0000313" key="4">
    <source>
        <dbReference type="Proteomes" id="UP001165342"/>
    </source>
</evidence>
<evidence type="ECO:0000313" key="3">
    <source>
        <dbReference type="EMBL" id="MCL6730151.1"/>
    </source>
</evidence>
<reference evidence="3" key="1">
    <citation type="submission" date="2022-05" db="EMBL/GenBank/DDBJ databases">
        <authorList>
            <person name="Jo J.-H."/>
            <person name="Im W.-T."/>
        </authorList>
    </citation>
    <scope>NUCLEOTIDE SEQUENCE</scope>
    <source>
        <strain evidence="3">SE220</strain>
    </source>
</reference>
<dbReference type="InterPro" id="IPR028098">
    <property type="entry name" value="Glyco_trans_4-like_N"/>
</dbReference>
<keyword evidence="4" id="KW-1185">Reference proteome</keyword>
<dbReference type="EMBL" id="JAMGBE010000003">
    <property type="protein sequence ID" value="MCL6730151.1"/>
    <property type="molecule type" value="Genomic_DNA"/>
</dbReference>
<organism evidence="3 4">
    <name type="scientific">Sphingomonas hankyongi</name>
    <dbReference type="NCBI Taxonomy" id="2908209"/>
    <lineage>
        <taxon>Bacteria</taxon>
        <taxon>Pseudomonadati</taxon>
        <taxon>Pseudomonadota</taxon>
        <taxon>Alphaproteobacteria</taxon>
        <taxon>Sphingomonadales</taxon>
        <taxon>Sphingomonadaceae</taxon>
        <taxon>Sphingomonas</taxon>
    </lineage>
</organism>
<name>A0ABT0S323_9SPHN</name>
<accession>A0ABT0S323</accession>
<dbReference type="CDD" id="cd03811">
    <property type="entry name" value="GT4_GT28_WabH-like"/>
    <property type="match status" value="1"/>
</dbReference>
<comment type="caution">
    <text evidence="3">The sequence shown here is derived from an EMBL/GenBank/DDBJ whole genome shotgun (WGS) entry which is preliminary data.</text>
</comment>
<evidence type="ECO:0000259" key="1">
    <source>
        <dbReference type="Pfam" id="PF00534"/>
    </source>
</evidence>
<dbReference type="PANTHER" id="PTHR12526:SF630">
    <property type="entry name" value="GLYCOSYLTRANSFERASE"/>
    <property type="match status" value="1"/>
</dbReference>
<dbReference type="SUPFAM" id="SSF53756">
    <property type="entry name" value="UDP-Glycosyltransferase/glycogen phosphorylase"/>
    <property type="match status" value="1"/>
</dbReference>
<dbReference type="RefSeq" id="WP_249831653.1">
    <property type="nucleotide sequence ID" value="NZ_JAMGBE010000003.1"/>
</dbReference>
<dbReference type="Pfam" id="PF13439">
    <property type="entry name" value="Glyco_transf_4"/>
    <property type="match status" value="1"/>
</dbReference>